<gene>
    <name evidence="2" type="ORF">CYNAS_LOCUS4630</name>
</gene>
<evidence type="ECO:0000256" key="1">
    <source>
        <dbReference type="SAM" id="SignalP"/>
    </source>
</evidence>
<organism evidence="2 3">
    <name type="scientific">Cylicocyclus nassatus</name>
    <name type="common">Nematode worm</name>
    <dbReference type="NCBI Taxonomy" id="53992"/>
    <lineage>
        <taxon>Eukaryota</taxon>
        <taxon>Metazoa</taxon>
        <taxon>Ecdysozoa</taxon>
        <taxon>Nematoda</taxon>
        <taxon>Chromadorea</taxon>
        <taxon>Rhabditida</taxon>
        <taxon>Rhabditina</taxon>
        <taxon>Rhabditomorpha</taxon>
        <taxon>Strongyloidea</taxon>
        <taxon>Strongylidae</taxon>
        <taxon>Cylicocyclus</taxon>
    </lineage>
</organism>
<protein>
    <submittedName>
        <fullName evidence="2">Uncharacterized protein</fullName>
    </submittedName>
</protein>
<sequence length="73" mass="8018">MTKLCAVCFKALHICCLTGCWGISKHEDSVPYEKASPAHVMEGTDAEDGKPLLVLNSIEQKELRKASEVQLTD</sequence>
<name>A0AA36GKI7_CYLNA</name>
<feature type="chain" id="PRO_5041434303" evidence="1">
    <location>
        <begin position="23"/>
        <end position="73"/>
    </location>
</feature>
<keyword evidence="3" id="KW-1185">Reference proteome</keyword>
<feature type="signal peptide" evidence="1">
    <location>
        <begin position="1"/>
        <end position="22"/>
    </location>
</feature>
<evidence type="ECO:0000313" key="2">
    <source>
        <dbReference type="EMBL" id="CAJ0592647.1"/>
    </source>
</evidence>
<keyword evidence="1" id="KW-0732">Signal</keyword>
<dbReference type="Proteomes" id="UP001176961">
    <property type="component" value="Unassembled WGS sequence"/>
</dbReference>
<proteinExistence type="predicted"/>
<evidence type="ECO:0000313" key="3">
    <source>
        <dbReference type="Proteomes" id="UP001176961"/>
    </source>
</evidence>
<accession>A0AA36GKI7</accession>
<reference evidence="2" key="1">
    <citation type="submission" date="2023-07" db="EMBL/GenBank/DDBJ databases">
        <authorList>
            <consortium name="CYATHOMIX"/>
        </authorList>
    </citation>
    <scope>NUCLEOTIDE SEQUENCE</scope>
    <source>
        <strain evidence="2">N/A</strain>
    </source>
</reference>
<dbReference type="AlphaFoldDB" id="A0AA36GKI7"/>
<dbReference type="EMBL" id="CATQJL010000112">
    <property type="protein sequence ID" value="CAJ0592647.1"/>
    <property type="molecule type" value="Genomic_DNA"/>
</dbReference>
<comment type="caution">
    <text evidence="2">The sequence shown here is derived from an EMBL/GenBank/DDBJ whole genome shotgun (WGS) entry which is preliminary data.</text>
</comment>